<keyword evidence="3" id="KW-0472">Membrane</keyword>
<dbReference type="GO" id="GO:0009986">
    <property type="term" value="C:cell surface"/>
    <property type="evidence" value="ECO:0007669"/>
    <property type="project" value="UniProtKB-SubCell"/>
</dbReference>
<gene>
    <name evidence="4" type="ORF">SAMN05192533_102219</name>
</gene>
<protein>
    <submittedName>
        <fullName evidence="4">Prepilin-type N-terminal cleavage/methylation domain-containing protein</fullName>
    </submittedName>
</protein>
<dbReference type="GO" id="GO:0030420">
    <property type="term" value="P:establishment of competence for transformation"/>
    <property type="evidence" value="ECO:0007669"/>
    <property type="project" value="UniProtKB-KW"/>
</dbReference>
<dbReference type="Proteomes" id="UP000198553">
    <property type="component" value="Unassembled WGS sequence"/>
</dbReference>
<evidence type="ECO:0000313" key="4">
    <source>
        <dbReference type="EMBL" id="SEM33402.1"/>
    </source>
</evidence>
<accession>A0A1H7XHM0</accession>
<organism evidence="4 5">
    <name type="scientific">Mesobacillus persicus</name>
    <dbReference type="NCBI Taxonomy" id="930146"/>
    <lineage>
        <taxon>Bacteria</taxon>
        <taxon>Bacillati</taxon>
        <taxon>Bacillota</taxon>
        <taxon>Bacilli</taxon>
        <taxon>Bacillales</taxon>
        <taxon>Bacillaceae</taxon>
        <taxon>Mesobacillus</taxon>
    </lineage>
</organism>
<dbReference type="STRING" id="930146.SAMN05192533_102219"/>
<keyword evidence="2" id="KW-0178">Competence</keyword>
<dbReference type="PROSITE" id="PS00409">
    <property type="entry name" value="PROKAR_NTER_METHYL"/>
    <property type="match status" value="1"/>
</dbReference>
<evidence type="ECO:0000256" key="1">
    <source>
        <dbReference type="ARBA" id="ARBA00004241"/>
    </source>
</evidence>
<name>A0A1H7XHM0_9BACI</name>
<dbReference type="EMBL" id="FOBW01000002">
    <property type="protein sequence ID" value="SEM33402.1"/>
    <property type="molecule type" value="Genomic_DNA"/>
</dbReference>
<keyword evidence="3" id="KW-1133">Transmembrane helix</keyword>
<proteinExistence type="predicted"/>
<feature type="transmembrane region" description="Helical" evidence="3">
    <location>
        <begin position="12"/>
        <end position="33"/>
    </location>
</feature>
<reference evidence="5" key="1">
    <citation type="submission" date="2016-10" db="EMBL/GenBank/DDBJ databases">
        <authorList>
            <person name="Varghese N."/>
            <person name="Submissions S."/>
        </authorList>
    </citation>
    <scope>NUCLEOTIDE SEQUENCE [LARGE SCALE GENOMIC DNA]</scope>
    <source>
        <strain evidence="5">B48,IBRC-M 10115,DSM 25386,CECT 8001</strain>
    </source>
</reference>
<keyword evidence="5" id="KW-1185">Reference proteome</keyword>
<dbReference type="Pfam" id="PF07963">
    <property type="entry name" value="N_methyl"/>
    <property type="match status" value="1"/>
</dbReference>
<sequence>MKQISNEKGVTLLEVVLAMAILSIILISFLNIFPQMGMMNNFNEEKTQGINTAKELLVEWQNYPEMANFPSNSIKADIEVDQANFSKIGEYKDHHEGDYYFFEYDHEVSPSNTKYAVKVRILVDEEVDSEQTKAHRIYIELLNKDRGTKVSETYGYILSDK</sequence>
<dbReference type="NCBIfam" id="TIGR02532">
    <property type="entry name" value="IV_pilin_GFxxxE"/>
    <property type="match status" value="1"/>
</dbReference>
<evidence type="ECO:0000313" key="5">
    <source>
        <dbReference type="Proteomes" id="UP000198553"/>
    </source>
</evidence>
<evidence type="ECO:0000256" key="2">
    <source>
        <dbReference type="ARBA" id="ARBA00023287"/>
    </source>
</evidence>
<dbReference type="AlphaFoldDB" id="A0A1H7XHM0"/>
<evidence type="ECO:0000256" key="3">
    <source>
        <dbReference type="SAM" id="Phobius"/>
    </source>
</evidence>
<dbReference type="InterPro" id="IPR012902">
    <property type="entry name" value="N_methyl_site"/>
</dbReference>
<keyword evidence="3" id="KW-0812">Transmembrane</keyword>
<dbReference type="RefSeq" id="WP_170843781.1">
    <property type="nucleotide sequence ID" value="NZ_FOBW01000002.1"/>
</dbReference>
<comment type="subcellular location">
    <subcellularLocation>
        <location evidence="1">Cell surface</location>
    </subcellularLocation>
</comment>